<gene>
    <name evidence="1" type="ORF">F2P81_004254</name>
</gene>
<proteinExistence type="predicted"/>
<reference evidence="1 2" key="1">
    <citation type="submission" date="2019-06" db="EMBL/GenBank/DDBJ databases">
        <title>Draft genomes of female and male turbot (Scophthalmus maximus).</title>
        <authorList>
            <person name="Xu H."/>
            <person name="Xu X.-W."/>
            <person name="Shao C."/>
            <person name="Chen S."/>
        </authorList>
    </citation>
    <scope>NUCLEOTIDE SEQUENCE [LARGE SCALE GENOMIC DNA]</scope>
    <source>
        <strain evidence="1">Ysfricsl-2016a</strain>
        <tissue evidence="1">Blood</tissue>
    </source>
</reference>
<comment type="caution">
    <text evidence="1">The sequence shown here is derived from an EMBL/GenBank/DDBJ whole genome shotgun (WGS) entry which is preliminary data.</text>
</comment>
<evidence type="ECO:0000313" key="2">
    <source>
        <dbReference type="Proteomes" id="UP000438429"/>
    </source>
</evidence>
<evidence type="ECO:0000313" key="1">
    <source>
        <dbReference type="EMBL" id="KAF0042917.1"/>
    </source>
</evidence>
<organism evidence="1 2">
    <name type="scientific">Scophthalmus maximus</name>
    <name type="common">Turbot</name>
    <name type="synonym">Psetta maxima</name>
    <dbReference type="NCBI Taxonomy" id="52904"/>
    <lineage>
        <taxon>Eukaryota</taxon>
        <taxon>Metazoa</taxon>
        <taxon>Chordata</taxon>
        <taxon>Craniata</taxon>
        <taxon>Vertebrata</taxon>
        <taxon>Euteleostomi</taxon>
        <taxon>Actinopterygii</taxon>
        <taxon>Neopterygii</taxon>
        <taxon>Teleostei</taxon>
        <taxon>Neoteleostei</taxon>
        <taxon>Acanthomorphata</taxon>
        <taxon>Carangaria</taxon>
        <taxon>Pleuronectiformes</taxon>
        <taxon>Pleuronectoidei</taxon>
        <taxon>Scophthalmidae</taxon>
        <taxon>Scophthalmus</taxon>
    </lineage>
</organism>
<accession>A0A6A4T980</accession>
<name>A0A6A4T980_SCOMX</name>
<protein>
    <submittedName>
        <fullName evidence="1">Uncharacterized protein</fullName>
    </submittedName>
</protein>
<dbReference type="Proteomes" id="UP000438429">
    <property type="component" value="Unassembled WGS sequence"/>
</dbReference>
<dbReference type="EMBL" id="VEVO01000004">
    <property type="protein sequence ID" value="KAF0042917.1"/>
    <property type="molecule type" value="Genomic_DNA"/>
</dbReference>
<sequence length="69" mass="7793">MRPEIRKMLSGLFWRLSTPSSHRGCATRSFTQGETQGVVPLQIMDNGEYTLSIIDRKGVTSSKMIPHTR</sequence>
<dbReference type="AlphaFoldDB" id="A0A6A4T980"/>